<evidence type="ECO:0000313" key="2">
    <source>
        <dbReference type="EMBL" id="KAF7719476.1"/>
    </source>
</evidence>
<organism evidence="2 3">
    <name type="scientific">Penicillium ucsense</name>
    <dbReference type="NCBI Taxonomy" id="2839758"/>
    <lineage>
        <taxon>Eukaryota</taxon>
        <taxon>Fungi</taxon>
        <taxon>Dikarya</taxon>
        <taxon>Ascomycota</taxon>
        <taxon>Pezizomycotina</taxon>
        <taxon>Eurotiomycetes</taxon>
        <taxon>Eurotiomycetidae</taxon>
        <taxon>Eurotiales</taxon>
        <taxon>Aspergillaceae</taxon>
        <taxon>Penicillium</taxon>
    </lineage>
</organism>
<evidence type="ECO:0000313" key="3">
    <source>
        <dbReference type="Proteomes" id="UP000631181"/>
    </source>
</evidence>
<feature type="chain" id="PRO_5035245541" evidence="1">
    <location>
        <begin position="23"/>
        <end position="554"/>
    </location>
</feature>
<keyword evidence="3" id="KW-1185">Reference proteome</keyword>
<dbReference type="PANTHER" id="PTHR40616:SF1">
    <property type="entry name" value="LINALOOL DEHYDRATASE_ISOMERASE DOMAIN-CONTAINING PROTEIN"/>
    <property type="match status" value="1"/>
</dbReference>
<reference evidence="2" key="1">
    <citation type="journal article" date="2020" name="Front. Microbiol.">
        <title>Gene regulatory networks of Penicillium echinulatum 2HH and Penicillium oxalicum 114-2 inferred by a computational biology approach.</title>
        <authorList>
            <person name="Lenz A.R."/>
            <person name="Galan-Vasquez E."/>
            <person name="Balbinot E."/>
            <person name="De Abreu F.P."/>
            <person name="De Oliveira N.S."/>
            <person name="Da Rosa L.O."/>
            <person name="De Avila E Silva S."/>
            <person name="Camassola M."/>
            <person name="Dillon A.J.P."/>
            <person name="Perez-Rueda E."/>
        </authorList>
    </citation>
    <scope>NUCLEOTIDE SEQUENCE</scope>
    <source>
        <strain evidence="2">S1M29</strain>
    </source>
</reference>
<sequence>MKPNVFTRWALASGILATCASAAQITKSLSKNAQDLFDYSMHVNDLRFDDSYKLIWYADNGPWSTRFTAWYVAGLLYRNKGHDVDNAKAAIEAILACQMTESFDSAWYGTFKLSPDEPYPTPDSDLYPPKIYDTYDPNWREFIGSQLVQVVEEFSDLLGDQLVSRIEDSLEYAAVGSMRRNGSYPEGDNLTPAYSNPALMRAWYVSWIGARRQNETFIKYANDQADAILDLFQSTGSNVLPEYNAPTYYGMDVWALAGAIKYAPRNATIAENSKTMLTAVWADIAAHYNPYLSVMAGPYDRAYTRDMVTHSAVIDYFWWGLYGYGTGPQPNKMETDLLYDVAQGSALALIVDVVKSHISPSDWTWLQSQGEWTGERMISKEIPDAPTLHAEPRTATTWISSSLMIGAESVNEAVNRGEQYVPAIVQWAGDRGHKPHPYMTYFSLYPTASTIHAVAGPNQLEISYPNTTQEGTDIFTFVLSQLPPSWTLTKKNVVRGLDELPCLDVKINATGLEKESVVYGANTLGDNRFYNVSYVVPAGFVGTPSVSFQFNYTC</sequence>
<proteinExistence type="predicted"/>
<accession>A0A8J8W9Z5</accession>
<dbReference type="Proteomes" id="UP000631181">
    <property type="component" value="Unassembled WGS sequence"/>
</dbReference>
<dbReference type="OrthoDB" id="2580323at2759"/>
<name>A0A8J8W9Z5_9EURO</name>
<dbReference type="PANTHER" id="PTHR40616">
    <property type="entry name" value="LINALOOL DEHYDRATASE_ISOMERASE DOMAIN-CONTAINING PROTEIN"/>
    <property type="match status" value="1"/>
</dbReference>
<dbReference type="AlphaFoldDB" id="A0A8J8W9Z5"/>
<comment type="caution">
    <text evidence="2">The sequence shown here is derived from an EMBL/GenBank/DDBJ whole genome shotgun (WGS) entry which is preliminary data.</text>
</comment>
<keyword evidence="1" id="KW-0732">Signal</keyword>
<evidence type="ECO:0000256" key="1">
    <source>
        <dbReference type="SAM" id="SignalP"/>
    </source>
</evidence>
<dbReference type="EMBL" id="WIWV01000005">
    <property type="protein sequence ID" value="KAF7719476.1"/>
    <property type="molecule type" value="Genomic_DNA"/>
</dbReference>
<feature type="signal peptide" evidence="1">
    <location>
        <begin position="1"/>
        <end position="22"/>
    </location>
</feature>
<gene>
    <name evidence="2" type="ORF">PECM_006328</name>
</gene>
<protein>
    <submittedName>
        <fullName evidence="2">Uncharacterized protein</fullName>
    </submittedName>
</protein>